<evidence type="ECO:0000256" key="2">
    <source>
        <dbReference type="ARBA" id="ARBA00022475"/>
    </source>
</evidence>
<dbReference type="InterPro" id="IPR039391">
    <property type="entry name" value="Phytocyanin-like"/>
</dbReference>
<dbReference type="Proteomes" id="UP000264353">
    <property type="component" value="Chromosome A7"/>
</dbReference>
<evidence type="ECO:0000256" key="8">
    <source>
        <dbReference type="ARBA" id="ARBA00023288"/>
    </source>
</evidence>
<dbReference type="PANTHER" id="PTHR33021:SF234">
    <property type="entry name" value="EARLY NODULIN-LIKE PROTEIN 7"/>
    <property type="match status" value="1"/>
</dbReference>
<keyword evidence="4 11" id="KW-0732">Signal</keyword>
<evidence type="ECO:0000256" key="4">
    <source>
        <dbReference type="ARBA" id="ARBA00022729"/>
    </source>
</evidence>
<dbReference type="GO" id="GO:0009055">
    <property type="term" value="F:electron transfer activity"/>
    <property type="evidence" value="ECO:0007669"/>
    <property type="project" value="InterPro"/>
</dbReference>
<comment type="subcellular location">
    <subcellularLocation>
        <location evidence="1">Cell membrane</location>
        <topology evidence="1">Lipid-anchor</topology>
        <topology evidence="1">GPI-anchor</topology>
    </subcellularLocation>
</comment>
<feature type="chain" id="PRO_5017444628" description="Phytocyanin domain-containing protein" evidence="11">
    <location>
        <begin position="29"/>
        <end position="198"/>
    </location>
</feature>
<evidence type="ECO:0000259" key="12">
    <source>
        <dbReference type="PROSITE" id="PS51485"/>
    </source>
</evidence>
<keyword evidence="3" id="KW-0336">GPI-anchor</keyword>
<evidence type="ECO:0000256" key="9">
    <source>
        <dbReference type="ARBA" id="ARBA00035011"/>
    </source>
</evidence>
<proteinExistence type="inferred from homology"/>
<dbReference type="GO" id="GO:0005886">
    <property type="term" value="C:plasma membrane"/>
    <property type="evidence" value="ECO:0007669"/>
    <property type="project" value="UniProtKB-SubCell"/>
</dbReference>
<dbReference type="AlphaFoldDB" id="A0A397YXH4"/>
<evidence type="ECO:0000256" key="10">
    <source>
        <dbReference type="SAM" id="MobiDB-lite"/>
    </source>
</evidence>
<evidence type="ECO:0000313" key="14">
    <source>
        <dbReference type="Proteomes" id="UP000264353"/>
    </source>
</evidence>
<evidence type="ECO:0000256" key="11">
    <source>
        <dbReference type="SAM" id="SignalP"/>
    </source>
</evidence>
<evidence type="ECO:0000256" key="5">
    <source>
        <dbReference type="ARBA" id="ARBA00023136"/>
    </source>
</evidence>
<evidence type="ECO:0000313" key="13">
    <source>
        <dbReference type="EMBL" id="RID54703.1"/>
    </source>
</evidence>
<keyword evidence="8" id="KW-0449">Lipoprotein</keyword>
<keyword evidence="2" id="KW-1003">Cell membrane</keyword>
<dbReference type="Pfam" id="PF02298">
    <property type="entry name" value="Cu_bind_like"/>
    <property type="match status" value="1"/>
</dbReference>
<evidence type="ECO:0000256" key="1">
    <source>
        <dbReference type="ARBA" id="ARBA00004609"/>
    </source>
</evidence>
<sequence>MMKMTSPLSLSSLMVFLLCVRAVMVVVASEGPRVFKVGDEFEWRVPLQNDTSVYSRWANTNRFHIGDSLSFVYDKDSVMEVDKWGFYHCNGSDPITAFDNGNSTFYLDRPGLFYFISGSNAHCTSGQRLIVEVMHIHHHHNHHDVSLPPSMSPLSASSPSESAFDSHDPASSAAASSLLASFFPPFAALLVALFSCQP</sequence>
<feature type="region of interest" description="Disordered" evidence="10">
    <location>
        <begin position="142"/>
        <end position="167"/>
    </location>
</feature>
<evidence type="ECO:0000256" key="3">
    <source>
        <dbReference type="ARBA" id="ARBA00022622"/>
    </source>
</evidence>
<comment type="similarity">
    <text evidence="9">Belongs to the early nodulin-like (ENODL) family.</text>
</comment>
<evidence type="ECO:0000256" key="6">
    <source>
        <dbReference type="ARBA" id="ARBA00023157"/>
    </source>
</evidence>
<accession>A0A397YXH4</accession>
<feature type="domain" description="Phytocyanin" evidence="12">
    <location>
        <begin position="33"/>
        <end position="135"/>
    </location>
</feature>
<feature type="signal peptide" evidence="11">
    <location>
        <begin position="1"/>
        <end position="28"/>
    </location>
</feature>
<dbReference type="Gene3D" id="2.60.40.420">
    <property type="entry name" value="Cupredoxins - blue copper proteins"/>
    <property type="match status" value="1"/>
</dbReference>
<dbReference type="GO" id="GO:0098552">
    <property type="term" value="C:side of membrane"/>
    <property type="evidence" value="ECO:0007669"/>
    <property type="project" value="UniProtKB-KW"/>
</dbReference>
<dbReference type="EMBL" id="CM010634">
    <property type="protein sequence ID" value="RID54703.1"/>
    <property type="molecule type" value="Genomic_DNA"/>
</dbReference>
<dbReference type="InterPro" id="IPR041846">
    <property type="entry name" value="ENL_dom"/>
</dbReference>
<dbReference type="InterPro" id="IPR008972">
    <property type="entry name" value="Cupredoxin"/>
</dbReference>
<dbReference type="OrthoDB" id="1933543at2759"/>
<organism evidence="13 14">
    <name type="scientific">Brassica campestris</name>
    <name type="common">Field mustard</name>
    <dbReference type="NCBI Taxonomy" id="3711"/>
    <lineage>
        <taxon>Eukaryota</taxon>
        <taxon>Viridiplantae</taxon>
        <taxon>Streptophyta</taxon>
        <taxon>Embryophyta</taxon>
        <taxon>Tracheophyta</taxon>
        <taxon>Spermatophyta</taxon>
        <taxon>Magnoliopsida</taxon>
        <taxon>eudicotyledons</taxon>
        <taxon>Gunneridae</taxon>
        <taxon>Pentapetalae</taxon>
        <taxon>rosids</taxon>
        <taxon>malvids</taxon>
        <taxon>Brassicales</taxon>
        <taxon>Brassicaceae</taxon>
        <taxon>Brassiceae</taxon>
        <taxon>Brassica</taxon>
    </lineage>
</organism>
<dbReference type="CDD" id="cd11019">
    <property type="entry name" value="OsENODL1_like"/>
    <property type="match status" value="1"/>
</dbReference>
<keyword evidence="6" id="KW-1015">Disulfide bond</keyword>
<name>A0A397YXH4_BRACM</name>
<keyword evidence="7" id="KW-0325">Glycoprotein</keyword>
<dbReference type="PANTHER" id="PTHR33021">
    <property type="entry name" value="BLUE COPPER PROTEIN"/>
    <property type="match status" value="1"/>
</dbReference>
<protein>
    <recommendedName>
        <fullName evidence="12">Phytocyanin domain-containing protein</fullName>
    </recommendedName>
</protein>
<dbReference type="FunFam" id="2.60.40.420:FF:000010">
    <property type="entry name" value="Early nodulin-like protein 1"/>
    <property type="match status" value="1"/>
</dbReference>
<dbReference type="SUPFAM" id="SSF49503">
    <property type="entry name" value="Cupredoxins"/>
    <property type="match status" value="1"/>
</dbReference>
<reference evidence="13 14" key="1">
    <citation type="submission" date="2018-06" db="EMBL/GenBank/DDBJ databases">
        <title>WGS assembly of Brassica rapa FPsc.</title>
        <authorList>
            <person name="Bowman J."/>
            <person name="Kohchi T."/>
            <person name="Yamato K."/>
            <person name="Jenkins J."/>
            <person name="Shu S."/>
            <person name="Ishizaki K."/>
            <person name="Yamaoka S."/>
            <person name="Nishihama R."/>
            <person name="Nakamura Y."/>
            <person name="Berger F."/>
            <person name="Adam C."/>
            <person name="Aki S."/>
            <person name="Althoff F."/>
            <person name="Araki T."/>
            <person name="Arteaga-Vazquez M."/>
            <person name="Balasubrmanian S."/>
            <person name="Bauer D."/>
            <person name="Boehm C."/>
            <person name="Briginshaw L."/>
            <person name="Caballero-Perez J."/>
            <person name="Catarino B."/>
            <person name="Chen F."/>
            <person name="Chiyoda S."/>
            <person name="Chovatia M."/>
            <person name="Davies K."/>
            <person name="Delmans M."/>
            <person name="Demura T."/>
            <person name="Dierschke T."/>
            <person name="Dolan L."/>
            <person name="Dorantes-Acosta A."/>
            <person name="Eklund D."/>
            <person name="Florent S."/>
            <person name="Flores-Sandoval E."/>
            <person name="Fujiyama A."/>
            <person name="Fukuzawa H."/>
            <person name="Galik B."/>
            <person name="Grimanelli D."/>
            <person name="Grimwood J."/>
            <person name="Grossniklaus U."/>
            <person name="Hamada T."/>
            <person name="Haseloff J."/>
            <person name="Hetherington A."/>
            <person name="Higo A."/>
            <person name="Hirakawa Y."/>
            <person name="Hundley H."/>
            <person name="Ikeda Y."/>
            <person name="Inoue K."/>
            <person name="Inoue S."/>
            <person name="Ishida S."/>
            <person name="Jia Q."/>
            <person name="Kakita M."/>
            <person name="Kanazawa T."/>
            <person name="Kawai Y."/>
            <person name="Kawashima T."/>
            <person name="Kennedy M."/>
            <person name="Kinose K."/>
            <person name="Kinoshita T."/>
            <person name="Kohara Y."/>
            <person name="Koide E."/>
            <person name="Komatsu K."/>
            <person name="Kopischke S."/>
            <person name="Kubo M."/>
            <person name="Kyozuka J."/>
            <person name="Lagercrantz U."/>
            <person name="Lin S."/>
            <person name="Lindquist E."/>
            <person name="Lipzen A."/>
            <person name="Lu C."/>
            <person name="Luna E."/>
            <person name="Martienssen R."/>
            <person name="Minamino N."/>
            <person name="Mizutani M."/>
            <person name="Mizutani M."/>
            <person name="Mochizuki N."/>
            <person name="Monte I."/>
            <person name="Mosher R."/>
            <person name="Nagasaki H."/>
            <person name="Nakagami H."/>
            <person name="Naramoto S."/>
            <person name="Nishitani K."/>
            <person name="Ohtani M."/>
            <person name="Okamoto T."/>
            <person name="Okumura M."/>
            <person name="Phillips J."/>
            <person name="Pollak B."/>
            <person name="Reinders A."/>
            <person name="Roevekamp M."/>
            <person name="Sano R."/>
            <person name="Sawa S."/>
            <person name="Schmid M."/>
            <person name="Shirakawa M."/>
            <person name="Solano R."/>
            <person name="Spunde A."/>
            <person name="Suetsugu N."/>
            <person name="Sugano S."/>
            <person name="Sugiyama A."/>
            <person name="Sun R."/>
            <person name="Suzuki Y."/>
            <person name="Takenaka M."/>
            <person name="Takezawa D."/>
            <person name="Tomogane H."/>
            <person name="Tsuzuki M."/>
            <person name="Ueda T."/>
            <person name="Umeda M."/>
            <person name="Ward J."/>
            <person name="Watanabe Y."/>
            <person name="Yazaki K."/>
            <person name="Yokoyama R."/>
            <person name="Yoshitake Y."/>
            <person name="Yotsui I."/>
            <person name="Zachgo S."/>
            <person name="Schmutz J."/>
        </authorList>
    </citation>
    <scope>NUCLEOTIDE SEQUENCE [LARGE SCALE GENOMIC DNA]</scope>
    <source>
        <strain evidence="14">cv. B-3</strain>
    </source>
</reference>
<evidence type="ECO:0000256" key="7">
    <source>
        <dbReference type="ARBA" id="ARBA00023180"/>
    </source>
</evidence>
<gene>
    <name evidence="13" type="ORF">BRARA_G02005</name>
</gene>
<dbReference type="InterPro" id="IPR003245">
    <property type="entry name" value="Phytocyanin_dom"/>
</dbReference>
<feature type="compositionally biased region" description="Low complexity" evidence="10">
    <location>
        <begin position="146"/>
        <end position="167"/>
    </location>
</feature>
<keyword evidence="5" id="KW-0472">Membrane</keyword>
<dbReference type="PROSITE" id="PS51485">
    <property type="entry name" value="PHYTOCYANIN"/>
    <property type="match status" value="1"/>
</dbReference>